<keyword evidence="1" id="KW-0238">DNA-binding</keyword>
<dbReference type="CDD" id="cd00093">
    <property type="entry name" value="HTH_XRE"/>
    <property type="match status" value="1"/>
</dbReference>
<dbReference type="PANTHER" id="PTHR46797:SF1">
    <property type="entry name" value="METHYLPHOSPHONATE SYNTHASE"/>
    <property type="match status" value="1"/>
</dbReference>
<protein>
    <submittedName>
        <fullName evidence="3">Helix-turn-helix domain protein</fullName>
    </submittedName>
</protein>
<dbReference type="SMART" id="SM00530">
    <property type="entry name" value="HTH_XRE"/>
    <property type="match status" value="1"/>
</dbReference>
<reference evidence="3" key="1">
    <citation type="journal article" date="2021" name="Proc. Natl. Acad. Sci. U.S.A.">
        <title>A Catalog of Tens of Thousands of Viruses from Human Metagenomes Reveals Hidden Associations with Chronic Diseases.</title>
        <authorList>
            <person name="Tisza M.J."/>
            <person name="Buck C.B."/>
        </authorList>
    </citation>
    <scope>NUCLEOTIDE SEQUENCE</scope>
    <source>
        <strain evidence="3">CtdtS1</strain>
    </source>
</reference>
<feature type="domain" description="HTH cro/C1-type" evidence="2">
    <location>
        <begin position="5"/>
        <end position="59"/>
    </location>
</feature>
<dbReference type="GO" id="GO:0003677">
    <property type="term" value="F:DNA binding"/>
    <property type="evidence" value="ECO:0007669"/>
    <property type="project" value="UniProtKB-KW"/>
</dbReference>
<name>A0A8S5NG98_9VIRU</name>
<dbReference type="Gene3D" id="1.10.260.40">
    <property type="entry name" value="lambda repressor-like DNA-binding domains"/>
    <property type="match status" value="1"/>
</dbReference>
<evidence type="ECO:0000259" key="2">
    <source>
        <dbReference type="PROSITE" id="PS50943"/>
    </source>
</evidence>
<dbReference type="InterPro" id="IPR010982">
    <property type="entry name" value="Lambda_DNA-bd_dom_sf"/>
</dbReference>
<dbReference type="GO" id="GO:0003700">
    <property type="term" value="F:DNA-binding transcription factor activity"/>
    <property type="evidence" value="ECO:0007669"/>
    <property type="project" value="TreeGrafter"/>
</dbReference>
<organism evidence="3">
    <name type="scientific">virus sp. ctdtS1</name>
    <dbReference type="NCBI Taxonomy" id="2826808"/>
    <lineage>
        <taxon>Viruses</taxon>
    </lineage>
</organism>
<evidence type="ECO:0000256" key="1">
    <source>
        <dbReference type="ARBA" id="ARBA00023125"/>
    </source>
</evidence>
<evidence type="ECO:0000313" key="3">
    <source>
        <dbReference type="EMBL" id="DAD93338.1"/>
    </source>
</evidence>
<dbReference type="PROSITE" id="PS50943">
    <property type="entry name" value="HTH_CROC1"/>
    <property type="match status" value="1"/>
</dbReference>
<sequence>MSLRLKDILKDRNESISAFASKVGITQANMSNIVNGKSSPTLDTLERIANSLNIPITELFTSNSQELCGHVEYKGIIYRINSFDDLKKVLKMKEE</sequence>
<dbReference type="InterPro" id="IPR050807">
    <property type="entry name" value="TransReg_Diox_bact_type"/>
</dbReference>
<dbReference type="InterPro" id="IPR001387">
    <property type="entry name" value="Cro/C1-type_HTH"/>
</dbReference>
<dbReference type="EMBL" id="BK015158">
    <property type="protein sequence ID" value="DAD93338.1"/>
    <property type="molecule type" value="Genomic_DNA"/>
</dbReference>
<accession>A0A8S5NG98</accession>
<proteinExistence type="predicted"/>
<dbReference type="PANTHER" id="PTHR46797">
    <property type="entry name" value="HTH-TYPE TRANSCRIPTIONAL REGULATOR"/>
    <property type="match status" value="1"/>
</dbReference>
<dbReference type="Pfam" id="PF13443">
    <property type="entry name" value="HTH_26"/>
    <property type="match status" value="1"/>
</dbReference>
<dbReference type="SUPFAM" id="SSF47413">
    <property type="entry name" value="lambda repressor-like DNA-binding domains"/>
    <property type="match status" value="1"/>
</dbReference>